<gene>
    <name evidence="1" type="ORF">M9Y10_006219</name>
</gene>
<evidence type="ECO:0008006" key="3">
    <source>
        <dbReference type="Google" id="ProtNLM"/>
    </source>
</evidence>
<reference evidence="1 2" key="1">
    <citation type="submission" date="2024-04" db="EMBL/GenBank/DDBJ databases">
        <title>Tritrichomonas musculus Genome.</title>
        <authorList>
            <person name="Alves-Ferreira E."/>
            <person name="Grigg M."/>
            <person name="Lorenzi H."/>
            <person name="Galac M."/>
        </authorList>
    </citation>
    <scope>NUCLEOTIDE SEQUENCE [LARGE SCALE GENOMIC DNA]</scope>
    <source>
        <strain evidence="1 2">EAF2021</strain>
    </source>
</reference>
<accession>A0ABR2JDL1</accession>
<proteinExistence type="predicted"/>
<sequence length="137" mass="16628">MRFNFEVELTSNMWLYAIHSCNEELIKYLEDNHVSTPGKDYEKILKESIKCHHNNVSKYIIDYLMKEEDLQNDIENKYDENLYAYAAEFYNYCIFHSNMKYKNMFLYLCEFGYYTLVKLYLSEMNIDINGRIKTLII</sequence>
<dbReference type="EMBL" id="JAPFFF010000012">
    <property type="protein sequence ID" value="KAK8876035.1"/>
    <property type="molecule type" value="Genomic_DNA"/>
</dbReference>
<comment type="caution">
    <text evidence="1">The sequence shown here is derived from an EMBL/GenBank/DDBJ whole genome shotgun (WGS) entry which is preliminary data.</text>
</comment>
<keyword evidence="2" id="KW-1185">Reference proteome</keyword>
<name>A0ABR2JDL1_9EUKA</name>
<dbReference type="Proteomes" id="UP001470230">
    <property type="component" value="Unassembled WGS sequence"/>
</dbReference>
<organism evidence="1 2">
    <name type="scientific">Tritrichomonas musculus</name>
    <dbReference type="NCBI Taxonomy" id="1915356"/>
    <lineage>
        <taxon>Eukaryota</taxon>
        <taxon>Metamonada</taxon>
        <taxon>Parabasalia</taxon>
        <taxon>Tritrichomonadida</taxon>
        <taxon>Tritrichomonadidae</taxon>
        <taxon>Tritrichomonas</taxon>
    </lineage>
</organism>
<evidence type="ECO:0000313" key="1">
    <source>
        <dbReference type="EMBL" id="KAK8876035.1"/>
    </source>
</evidence>
<evidence type="ECO:0000313" key="2">
    <source>
        <dbReference type="Proteomes" id="UP001470230"/>
    </source>
</evidence>
<protein>
    <recommendedName>
        <fullName evidence="3">DUF3447 domain-containing protein</fullName>
    </recommendedName>
</protein>